<dbReference type="AlphaFoldDB" id="G0MDT6"/>
<keyword evidence="1" id="KW-1133">Transmembrane helix</keyword>
<proteinExistence type="predicted"/>
<evidence type="ECO:0000313" key="3">
    <source>
        <dbReference type="Proteomes" id="UP000008068"/>
    </source>
</evidence>
<dbReference type="EMBL" id="GL379790">
    <property type="protein sequence ID" value="EGT49745.1"/>
    <property type="molecule type" value="Genomic_DNA"/>
</dbReference>
<keyword evidence="3" id="KW-1185">Reference proteome</keyword>
<keyword evidence="1" id="KW-0472">Membrane</keyword>
<feature type="transmembrane region" description="Helical" evidence="1">
    <location>
        <begin position="81"/>
        <end position="103"/>
    </location>
</feature>
<sequence>MSSAKNKEESTTLMINMLHLIGFAILMIPLVVVYVKWLRAKLKMTTYSRLIPVTHFFIVVLYMCNPWIIEYREKVNRHSNGFPPIVVLVSLYVFTTVPSWYILWRMSKVKPDYDGDEPYLVIYGGEGSVTKKTDTNSE</sequence>
<dbReference type="InParanoid" id="G0MDT6"/>
<accession>G0MDT6</accession>
<reference evidence="3" key="1">
    <citation type="submission" date="2011-07" db="EMBL/GenBank/DDBJ databases">
        <authorList>
            <consortium name="Caenorhabditis brenneri Sequencing and Analysis Consortium"/>
            <person name="Wilson R.K."/>
        </authorList>
    </citation>
    <scope>NUCLEOTIDE SEQUENCE [LARGE SCALE GENOMIC DNA]</scope>
    <source>
        <strain evidence="3">PB2801</strain>
    </source>
</reference>
<name>G0MDT6_CAEBE</name>
<gene>
    <name evidence="2" type="ORF">CAEBREN_17750</name>
</gene>
<feature type="transmembrane region" description="Helical" evidence="1">
    <location>
        <begin position="50"/>
        <end position="69"/>
    </location>
</feature>
<organism evidence="3">
    <name type="scientific">Caenorhabditis brenneri</name>
    <name type="common">Nematode worm</name>
    <dbReference type="NCBI Taxonomy" id="135651"/>
    <lineage>
        <taxon>Eukaryota</taxon>
        <taxon>Metazoa</taxon>
        <taxon>Ecdysozoa</taxon>
        <taxon>Nematoda</taxon>
        <taxon>Chromadorea</taxon>
        <taxon>Rhabditida</taxon>
        <taxon>Rhabditina</taxon>
        <taxon>Rhabditomorpha</taxon>
        <taxon>Rhabditoidea</taxon>
        <taxon>Rhabditidae</taxon>
        <taxon>Peloderinae</taxon>
        <taxon>Caenorhabditis</taxon>
    </lineage>
</organism>
<protein>
    <submittedName>
        <fullName evidence="2">Uncharacterized protein</fullName>
    </submittedName>
</protein>
<evidence type="ECO:0000313" key="2">
    <source>
        <dbReference type="EMBL" id="EGT49745.1"/>
    </source>
</evidence>
<feature type="transmembrane region" description="Helical" evidence="1">
    <location>
        <begin position="20"/>
        <end position="38"/>
    </location>
</feature>
<keyword evidence="1" id="KW-0812">Transmembrane</keyword>
<dbReference type="Proteomes" id="UP000008068">
    <property type="component" value="Unassembled WGS sequence"/>
</dbReference>
<evidence type="ECO:0000256" key="1">
    <source>
        <dbReference type="SAM" id="Phobius"/>
    </source>
</evidence>
<dbReference type="HOGENOM" id="CLU_1857032_0_0_1"/>